<keyword evidence="5" id="KW-0472">Membrane</keyword>
<evidence type="ECO:0000256" key="3">
    <source>
        <dbReference type="ARBA" id="ARBA00023274"/>
    </source>
</evidence>
<dbReference type="GO" id="GO:1990904">
    <property type="term" value="C:ribonucleoprotein complex"/>
    <property type="evidence" value="ECO:0007669"/>
    <property type="project" value="UniProtKB-KW"/>
</dbReference>
<keyword evidence="7" id="KW-1185">Reference proteome</keyword>
<keyword evidence="2 4" id="KW-0689">Ribosomal protein</keyword>
<dbReference type="InterPro" id="IPR038551">
    <property type="entry name" value="Ribosomal_eS26_sf"/>
</dbReference>
<evidence type="ECO:0000256" key="2">
    <source>
        <dbReference type="ARBA" id="ARBA00022980"/>
    </source>
</evidence>
<organism evidence="6 7">
    <name type="scientific">Lupinus albus</name>
    <name type="common">White lupine</name>
    <name type="synonym">Lupinus termis</name>
    <dbReference type="NCBI Taxonomy" id="3870"/>
    <lineage>
        <taxon>Eukaryota</taxon>
        <taxon>Viridiplantae</taxon>
        <taxon>Streptophyta</taxon>
        <taxon>Embryophyta</taxon>
        <taxon>Tracheophyta</taxon>
        <taxon>Spermatophyta</taxon>
        <taxon>Magnoliopsida</taxon>
        <taxon>eudicotyledons</taxon>
        <taxon>Gunneridae</taxon>
        <taxon>Pentapetalae</taxon>
        <taxon>rosids</taxon>
        <taxon>fabids</taxon>
        <taxon>Fabales</taxon>
        <taxon>Fabaceae</taxon>
        <taxon>Papilionoideae</taxon>
        <taxon>50 kb inversion clade</taxon>
        <taxon>genistoids sensu lato</taxon>
        <taxon>core genistoids</taxon>
        <taxon>Genisteae</taxon>
        <taxon>Lupinus</taxon>
    </lineage>
</organism>
<dbReference type="Proteomes" id="UP000447434">
    <property type="component" value="Chromosome 9"/>
</dbReference>
<dbReference type="Gene3D" id="3.30.1740.20">
    <property type="entry name" value="Ribosomal protein S26e"/>
    <property type="match status" value="1"/>
</dbReference>
<keyword evidence="5" id="KW-0812">Transmembrane</keyword>
<feature type="transmembrane region" description="Helical" evidence="5">
    <location>
        <begin position="13"/>
        <end position="32"/>
    </location>
</feature>
<dbReference type="GO" id="GO:0006412">
    <property type="term" value="P:translation"/>
    <property type="evidence" value="ECO:0007669"/>
    <property type="project" value="InterPro"/>
</dbReference>
<keyword evidence="3 4" id="KW-0687">Ribonucleoprotein</keyword>
<evidence type="ECO:0000313" key="6">
    <source>
        <dbReference type="EMBL" id="KAE9607555.1"/>
    </source>
</evidence>
<evidence type="ECO:0000256" key="1">
    <source>
        <dbReference type="ARBA" id="ARBA00008596"/>
    </source>
</evidence>
<sequence length="82" mass="9865">MYDLVVPHSPFSLLTYFSFSTFAFALVLTYSLKHRNGGRNKHGRDHIKFIRCSNLWKTFPQDNFSFCRFYVNDHKMFYEISK</sequence>
<dbReference type="GO" id="GO:0003735">
    <property type="term" value="F:structural constituent of ribosome"/>
    <property type="evidence" value="ECO:0007669"/>
    <property type="project" value="InterPro"/>
</dbReference>
<keyword evidence="5" id="KW-1133">Transmembrane helix</keyword>
<comment type="caution">
    <text evidence="6">The sequence shown here is derived from an EMBL/GenBank/DDBJ whole genome shotgun (WGS) entry which is preliminary data.</text>
</comment>
<evidence type="ECO:0000313" key="7">
    <source>
        <dbReference type="Proteomes" id="UP000447434"/>
    </source>
</evidence>
<dbReference type="GO" id="GO:0005840">
    <property type="term" value="C:ribosome"/>
    <property type="evidence" value="ECO:0007669"/>
    <property type="project" value="UniProtKB-KW"/>
</dbReference>
<dbReference type="InterPro" id="IPR000892">
    <property type="entry name" value="Ribosomal_eS26"/>
</dbReference>
<evidence type="ECO:0000256" key="4">
    <source>
        <dbReference type="RuleBase" id="RU363128"/>
    </source>
</evidence>
<evidence type="ECO:0000256" key="5">
    <source>
        <dbReference type="SAM" id="Phobius"/>
    </source>
</evidence>
<dbReference type="EMBL" id="WOCE01000009">
    <property type="protein sequence ID" value="KAE9607555.1"/>
    <property type="molecule type" value="Genomic_DNA"/>
</dbReference>
<protein>
    <recommendedName>
        <fullName evidence="4">40S ribosomal protein S26</fullName>
    </recommendedName>
</protein>
<dbReference type="Pfam" id="PF01283">
    <property type="entry name" value="Ribosomal_S26e"/>
    <property type="match status" value="1"/>
</dbReference>
<reference evidence="7" key="1">
    <citation type="journal article" date="2020" name="Nat. Commun.">
        <title>Genome sequence of the cluster root forming white lupin.</title>
        <authorList>
            <person name="Hufnagel B."/>
            <person name="Marques A."/>
            <person name="Soriano A."/>
            <person name="Marques L."/>
            <person name="Divol F."/>
            <person name="Doumas P."/>
            <person name="Sallet E."/>
            <person name="Mancinotti D."/>
            <person name="Carrere S."/>
            <person name="Marande W."/>
            <person name="Arribat S."/>
            <person name="Keller J."/>
            <person name="Huneau C."/>
            <person name="Blein T."/>
            <person name="Aime D."/>
            <person name="Laguerre M."/>
            <person name="Taylor J."/>
            <person name="Schubert V."/>
            <person name="Nelson M."/>
            <person name="Geu-Flores F."/>
            <person name="Crespi M."/>
            <person name="Gallardo-Guerrero K."/>
            <person name="Delaux P.-M."/>
            <person name="Salse J."/>
            <person name="Berges H."/>
            <person name="Guyot R."/>
            <person name="Gouzy J."/>
            <person name="Peret B."/>
        </authorList>
    </citation>
    <scope>NUCLEOTIDE SEQUENCE [LARGE SCALE GENOMIC DNA]</scope>
    <source>
        <strain evidence="7">cv. Amiga</strain>
    </source>
</reference>
<comment type="similarity">
    <text evidence="1 4">Belongs to the eukaryotic ribosomal protein eS26 family.</text>
</comment>
<accession>A0A6A4Q0F8</accession>
<name>A0A6A4Q0F8_LUPAL</name>
<dbReference type="AlphaFoldDB" id="A0A6A4Q0F8"/>
<proteinExistence type="inferred from homology"/>
<gene>
    <name evidence="6" type="ORF">Lalb_Chr09g0331301</name>
</gene>